<evidence type="ECO:0000313" key="4">
    <source>
        <dbReference type="Proteomes" id="UP000289152"/>
    </source>
</evidence>
<gene>
    <name evidence="3" type="ORF">M231_02678</name>
</gene>
<dbReference type="Proteomes" id="UP000289152">
    <property type="component" value="Unassembled WGS sequence"/>
</dbReference>
<name>A0A4Q1BQ38_TREME</name>
<dbReference type="VEuPathDB" id="FungiDB:TREMEDRAFT_74971"/>
<evidence type="ECO:0000256" key="1">
    <source>
        <dbReference type="SAM" id="MobiDB-lite"/>
    </source>
</evidence>
<feature type="chain" id="PRO_5020284501" description="Mutanase" evidence="2">
    <location>
        <begin position="25"/>
        <end position="555"/>
    </location>
</feature>
<keyword evidence="2" id="KW-0732">Signal</keyword>
<dbReference type="EMBL" id="SDIL01000023">
    <property type="protein sequence ID" value="RXK40038.1"/>
    <property type="molecule type" value="Genomic_DNA"/>
</dbReference>
<comment type="caution">
    <text evidence="3">The sequence shown here is derived from an EMBL/GenBank/DDBJ whole genome shotgun (WGS) entry which is preliminary data.</text>
</comment>
<proteinExistence type="predicted"/>
<keyword evidence="4" id="KW-1185">Reference proteome</keyword>
<feature type="signal peptide" evidence="2">
    <location>
        <begin position="1"/>
        <end position="24"/>
    </location>
</feature>
<protein>
    <recommendedName>
        <fullName evidence="5">Mutanase</fullName>
    </recommendedName>
</protein>
<reference evidence="3 4" key="1">
    <citation type="submission" date="2016-06" db="EMBL/GenBank/DDBJ databases">
        <title>Evolution of pathogenesis and genome organization in the Tremellales.</title>
        <authorList>
            <person name="Cuomo C."/>
            <person name="Litvintseva A."/>
            <person name="Heitman J."/>
            <person name="Chen Y."/>
            <person name="Sun S."/>
            <person name="Springer D."/>
            <person name="Dromer F."/>
            <person name="Young S."/>
            <person name="Zeng Q."/>
            <person name="Chapman S."/>
            <person name="Gujja S."/>
            <person name="Saif S."/>
            <person name="Birren B."/>
        </authorList>
    </citation>
    <scope>NUCLEOTIDE SEQUENCE [LARGE SCALE GENOMIC DNA]</scope>
    <source>
        <strain evidence="3 4">ATCC 28783</strain>
    </source>
</reference>
<feature type="region of interest" description="Disordered" evidence="1">
    <location>
        <begin position="107"/>
        <end position="140"/>
    </location>
</feature>
<feature type="compositionally biased region" description="Low complexity" evidence="1">
    <location>
        <begin position="48"/>
        <end position="63"/>
    </location>
</feature>
<dbReference type="InParanoid" id="A0A4Q1BQ38"/>
<accession>A0A4Q1BQ38</accession>
<evidence type="ECO:0000313" key="3">
    <source>
        <dbReference type="EMBL" id="RXK40038.1"/>
    </source>
</evidence>
<dbReference type="Gene3D" id="3.20.20.80">
    <property type="entry name" value="Glycosidases"/>
    <property type="match status" value="1"/>
</dbReference>
<evidence type="ECO:0008006" key="5">
    <source>
        <dbReference type="Google" id="ProtNLM"/>
    </source>
</evidence>
<dbReference type="GO" id="GO:0051118">
    <property type="term" value="F:glucan endo-1,3-alpha-glucosidase activity"/>
    <property type="evidence" value="ECO:0007669"/>
    <property type="project" value="InterPro"/>
</dbReference>
<dbReference type="OrthoDB" id="3257981at2759"/>
<dbReference type="AlphaFoldDB" id="A0A4Q1BQ38"/>
<feature type="compositionally biased region" description="Low complexity" evidence="1">
    <location>
        <begin position="107"/>
        <end position="132"/>
    </location>
</feature>
<organism evidence="3 4">
    <name type="scientific">Tremella mesenterica</name>
    <name type="common">Jelly fungus</name>
    <dbReference type="NCBI Taxonomy" id="5217"/>
    <lineage>
        <taxon>Eukaryota</taxon>
        <taxon>Fungi</taxon>
        <taxon>Dikarya</taxon>
        <taxon>Basidiomycota</taxon>
        <taxon>Agaricomycotina</taxon>
        <taxon>Tremellomycetes</taxon>
        <taxon>Tremellales</taxon>
        <taxon>Tremellaceae</taxon>
        <taxon>Tremella</taxon>
    </lineage>
</organism>
<sequence length="555" mass="59328">MPSIFTLRGVILTLLSLSTLEALAESPHSPADRRSRHRKRCPANDLAILPSSSSSSSSSLSSTSPPPTIPAVLNAAAVVQVASDLTLTTVIGGTTWYAPMTAASSSTSSISQNPGTPSSSSASAPAAVSSISSGGGGSNGGGGNDLPGKYVFAHFMVGIVSTYQLQDWVNDMKLAFSYGISGFALNIGVDPYTDAQLTLAYQAAQQVPGFWLFISFDFNWYQIGQVSDVATKLKTYGSQSSQLKVDGKVFVSTFIGDGFDWGSVASQSGMELEVVPFWQPTADNANNGALGGLFSWDAWPGQLNNQPVLSNMTTDRDELYLSLLDPLNKPYMMPVSPWFSTHFGKEVSYSKNWVFYSETLWVDRWNQVMQLSNQVNFLEIVTWNDYGESHYIGPYDTPHTDDGSSKWASGLDHSPMMVLAKPYISAFKQGANSPVVDEEAVVFWYRPHMKSAQCDSSDNCGSKPTGWDFVSDAVFVATMTKSGGTVTVNSGGSSSTHTVSAGVQVFQVPMNIGSQQISIQTSSGASGSGTGNITVSGDCWGGIYNYNFHSEAILL</sequence>
<feature type="region of interest" description="Disordered" evidence="1">
    <location>
        <begin position="45"/>
        <end position="66"/>
    </location>
</feature>
<dbReference type="STRING" id="5217.A0A4Q1BQ38"/>
<dbReference type="Pfam" id="PF03659">
    <property type="entry name" value="Glyco_hydro_71"/>
    <property type="match status" value="1"/>
</dbReference>
<dbReference type="CDD" id="cd11577">
    <property type="entry name" value="GH71"/>
    <property type="match status" value="1"/>
</dbReference>
<evidence type="ECO:0000256" key="2">
    <source>
        <dbReference type="SAM" id="SignalP"/>
    </source>
</evidence>
<dbReference type="InterPro" id="IPR005197">
    <property type="entry name" value="Glyco_hydro_71"/>
</dbReference>